<dbReference type="AlphaFoldDB" id="A0A2B8BKZ3"/>
<accession>A0A2B8BKZ3</accession>
<proteinExistence type="predicted"/>
<gene>
    <name evidence="1" type="ORF">CRT60_08950</name>
</gene>
<dbReference type="InterPro" id="IPR010836">
    <property type="entry name" value="SapC"/>
</dbReference>
<sequence>MTEQPSASSEPQRTAMPLFYNRVFSLDPARDQGLRLASAPNAAFARQTSLIPLLANEFGAALADYPIVFTSGATVDAVAVVGIKTDENLFVDADGRWKAGCYVPAYVRRYPFIFIDLPDGDSSALGYDPDSTLIGPDQDVPLFDGDQPTDATRQALSFCATFRNEARTSAAFVKAIVEAGVLTEKAAQISLSNGAQARADGFQVVDEEKLGRLPDDQLLDWQRKGWLALIHGHLFSLHRWPELVARSLA</sequence>
<evidence type="ECO:0000313" key="1">
    <source>
        <dbReference type="EMBL" id="PGH58072.1"/>
    </source>
</evidence>
<organism evidence="1 2">
    <name type="scientific">Azospirillum palustre</name>
    <dbReference type="NCBI Taxonomy" id="2044885"/>
    <lineage>
        <taxon>Bacteria</taxon>
        <taxon>Pseudomonadati</taxon>
        <taxon>Pseudomonadota</taxon>
        <taxon>Alphaproteobacteria</taxon>
        <taxon>Rhodospirillales</taxon>
        <taxon>Azospirillaceae</taxon>
        <taxon>Azospirillum</taxon>
    </lineage>
</organism>
<dbReference type="Pfam" id="PF07277">
    <property type="entry name" value="SapC"/>
    <property type="match status" value="1"/>
</dbReference>
<name>A0A2B8BKZ3_9PROT</name>
<dbReference type="OrthoDB" id="9806524at2"/>
<dbReference type="Proteomes" id="UP000225379">
    <property type="component" value="Unassembled WGS sequence"/>
</dbReference>
<keyword evidence="2" id="KW-1185">Reference proteome</keyword>
<dbReference type="EMBL" id="PDKW01000039">
    <property type="protein sequence ID" value="PGH58072.1"/>
    <property type="molecule type" value="Genomic_DNA"/>
</dbReference>
<comment type="caution">
    <text evidence="1">The sequence shown here is derived from an EMBL/GenBank/DDBJ whole genome shotgun (WGS) entry which is preliminary data.</text>
</comment>
<reference evidence="2" key="1">
    <citation type="submission" date="2017-10" db="EMBL/GenBank/DDBJ databases">
        <authorList>
            <person name="Kravchenko I.K."/>
            <person name="Grouzdev D.S."/>
        </authorList>
    </citation>
    <scope>NUCLEOTIDE SEQUENCE [LARGE SCALE GENOMIC DNA]</scope>
    <source>
        <strain evidence="2">B2</strain>
    </source>
</reference>
<protein>
    <submittedName>
        <fullName evidence="1">SapC family protein</fullName>
    </submittedName>
</protein>
<evidence type="ECO:0000313" key="2">
    <source>
        <dbReference type="Proteomes" id="UP000225379"/>
    </source>
</evidence>
<dbReference type="RefSeq" id="WP_098736057.1">
    <property type="nucleotide sequence ID" value="NZ_PDKW01000039.1"/>
</dbReference>